<keyword evidence="2" id="KW-0812">Transmembrane</keyword>
<dbReference type="GO" id="GO:0005794">
    <property type="term" value="C:Golgi apparatus"/>
    <property type="evidence" value="ECO:0007669"/>
    <property type="project" value="TreeGrafter"/>
</dbReference>
<gene>
    <name evidence="3" type="ORF">F3Y22_tig00003041pilonHSYRG01488</name>
</gene>
<dbReference type="GO" id="GO:0008270">
    <property type="term" value="F:zinc ion binding"/>
    <property type="evidence" value="ECO:0007669"/>
    <property type="project" value="UniProtKB-KW"/>
</dbReference>
<evidence type="ECO:0000313" key="4">
    <source>
        <dbReference type="Proteomes" id="UP000436088"/>
    </source>
</evidence>
<keyword evidence="4" id="KW-1185">Reference proteome</keyword>
<feature type="region of interest" description="Disordered" evidence="1">
    <location>
        <begin position="141"/>
        <end position="167"/>
    </location>
</feature>
<dbReference type="PANTHER" id="PTHR12981">
    <property type="entry name" value="ZINC FINGER PROTEIN-LIKE 1"/>
    <property type="match status" value="1"/>
</dbReference>
<evidence type="ECO:0000256" key="2">
    <source>
        <dbReference type="SAM" id="Phobius"/>
    </source>
</evidence>
<dbReference type="GO" id="GO:0016020">
    <property type="term" value="C:membrane"/>
    <property type="evidence" value="ECO:0007669"/>
    <property type="project" value="UniProtKB-SubCell"/>
</dbReference>
<keyword evidence="2" id="KW-1133">Transmembrane helix</keyword>
<dbReference type="EMBL" id="VEPZ02000209">
    <property type="protein sequence ID" value="KAE8730405.1"/>
    <property type="molecule type" value="Genomic_DNA"/>
</dbReference>
<sequence length="209" mass="22577">MESMTGLPNVANAKLCLRKGMALFSISSSFTAEGGYYAEPRGPPPAFASDPLINVTGGIEYDGNSSPSVVNDEGYSAAAGPSNLAVTEIMEIDGPNSAGNYIKASNDEDGNRKKYSRRGPLYLKFLRALIPFWSSALPTLPVTAPPHKDSPNADGGREGRMKHQRSTRMDQRKILLVIAIMACMATMGILYYRISQRALGEDVADEEQL</sequence>
<accession>A0A6A3CLS8</accession>
<dbReference type="PANTHER" id="PTHR12981:SF0">
    <property type="entry name" value="ZINC FINGER PROTEIN-LIKE 1"/>
    <property type="match status" value="1"/>
</dbReference>
<name>A0A6A3CLS8_HIBSY</name>
<evidence type="ECO:0000313" key="3">
    <source>
        <dbReference type="EMBL" id="KAE8730405.1"/>
    </source>
</evidence>
<protein>
    <submittedName>
        <fullName evidence="3">Mitotic checkpoint protein BUB3</fullName>
    </submittedName>
</protein>
<evidence type="ECO:0000256" key="1">
    <source>
        <dbReference type="SAM" id="MobiDB-lite"/>
    </source>
</evidence>
<feature type="compositionally biased region" description="Basic and acidic residues" evidence="1">
    <location>
        <begin position="146"/>
        <end position="167"/>
    </location>
</feature>
<keyword evidence="2" id="KW-0472">Membrane</keyword>
<feature type="transmembrane region" description="Helical" evidence="2">
    <location>
        <begin position="174"/>
        <end position="194"/>
    </location>
</feature>
<proteinExistence type="predicted"/>
<reference evidence="3" key="1">
    <citation type="submission" date="2019-09" db="EMBL/GenBank/DDBJ databases">
        <title>Draft genome information of white flower Hibiscus syriacus.</title>
        <authorList>
            <person name="Kim Y.-M."/>
        </authorList>
    </citation>
    <scope>NUCLEOTIDE SEQUENCE [LARGE SCALE GENOMIC DNA]</scope>
    <source>
        <strain evidence="3">YM2019G1</strain>
    </source>
</reference>
<dbReference type="Proteomes" id="UP000436088">
    <property type="component" value="Unassembled WGS sequence"/>
</dbReference>
<dbReference type="InterPro" id="IPR039043">
    <property type="entry name" value="ZFPL1"/>
</dbReference>
<organism evidence="3 4">
    <name type="scientific">Hibiscus syriacus</name>
    <name type="common">Rose of Sharon</name>
    <dbReference type="NCBI Taxonomy" id="106335"/>
    <lineage>
        <taxon>Eukaryota</taxon>
        <taxon>Viridiplantae</taxon>
        <taxon>Streptophyta</taxon>
        <taxon>Embryophyta</taxon>
        <taxon>Tracheophyta</taxon>
        <taxon>Spermatophyta</taxon>
        <taxon>Magnoliopsida</taxon>
        <taxon>eudicotyledons</taxon>
        <taxon>Gunneridae</taxon>
        <taxon>Pentapetalae</taxon>
        <taxon>rosids</taxon>
        <taxon>malvids</taxon>
        <taxon>Malvales</taxon>
        <taxon>Malvaceae</taxon>
        <taxon>Malvoideae</taxon>
        <taxon>Hibiscus</taxon>
    </lineage>
</organism>
<comment type="caution">
    <text evidence="3">The sequence shown here is derived from an EMBL/GenBank/DDBJ whole genome shotgun (WGS) entry which is preliminary data.</text>
</comment>
<dbReference type="AlphaFoldDB" id="A0A6A3CLS8"/>